<dbReference type="InterPro" id="IPR008545">
    <property type="entry name" value="Web"/>
</dbReference>
<proteinExistence type="inferred from homology"/>
<feature type="compositionally biased region" description="Polar residues" evidence="4">
    <location>
        <begin position="765"/>
        <end position="784"/>
    </location>
</feature>
<comment type="similarity">
    <text evidence="1">Belongs to the WEB family.</text>
</comment>
<keyword evidence="2 3" id="KW-0175">Coiled coil</keyword>
<evidence type="ECO:0000256" key="1">
    <source>
        <dbReference type="ARBA" id="ARBA00005485"/>
    </source>
</evidence>
<feature type="coiled-coil region" evidence="3">
    <location>
        <begin position="288"/>
        <end position="325"/>
    </location>
</feature>
<dbReference type="EMBL" id="JARKNE010000005">
    <property type="protein sequence ID" value="KAK5831836.1"/>
    <property type="molecule type" value="Genomic_DNA"/>
</dbReference>
<dbReference type="PANTHER" id="PTHR32054">
    <property type="entry name" value="HEAVY CHAIN, PUTATIVE, EXPRESSED-RELATED-RELATED"/>
    <property type="match status" value="1"/>
</dbReference>
<feature type="compositionally biased region" description="Basic and acidic residues" evidence="4">
    <location>
        <begin position="101"/>
        <end position="110"/>
    </location>
</feature>
<organism evidence="5 6">
    <name type="scientific">Gossypium arboreum</name>
    <name type="common">Tree cotton</name>
    <name type="synonym">Gossypium nanking</name>
    <dbReference type="NCBI Taxonomy" id="29729"/>
    <lineage>
        <taxon>Eukaryota</taxon>
        <taxon>Viridiplantae</taxon>
        <taxon>Streptophyta</taxon>
        <taxon>Embryophyta</taxon>
        <taxon>Tracheophyta</taxon>
        <taxon>Spermatophyta</taxon>
        <taxon>Magnoliopsida</taxon>
        <taxon>eudicotyledons</taxon>
        <taxon>Gunneridae</taxon>
        <taxon>Pentapetalae</taxon>
        <taxon>rosids</taxon>
        <taxon>malvids</taxon>
        <taxon>Malvales</taxon>
        <taxon>Malvaceae</taxon>
        <taxon>Malvoideae</taxon>
        <taxon>Gossypium</taxon>
    </lineage>
</organism>
<feature type="region of interest" description="Disordered" evidence="4">
    <location>
        <begin position="1"/>
        <end position="123"/>
    </location>
</feature>
<evidence type="ECO:0000256" key="4">
    <source>
        <dbReference type="SAM" id="MobiDB-lite"/>
    </source>
</evidence>
<evidence type="ECO:0000313" key="5">
    <source>
        <dbReference type="EMBL" id="KAK5831836.1"/>
    </source>
</evidence>
<sequence length="871" mass="96924">MGNVKAEEMPRSEPVSLLVDMDHNSGEGPASNETKQPESHLSVIKGQEDSRTECADSTSSVEIETDHQGRLMNDSRTGGTHDNSDEEPSQSTGSNPMVGDSKNDHLEPARLSDGQQSQEANSVVNSLINNDNGKLLPSVSAHQLKTSGLTLPLFDAGSSLDGSPVMLDGVISSSSKVNDSKTGDAKNEDHVSQITDLTPHHRKMIRSAKSFSASQKKQVDLKRDLLAPFESVKEAVSKFGGIVDWKAHRNRTLERSKLVEQMFVRVQKEKPEYKKRPEDAEEEKLNVLKELDSTKRQTEKLKLHLERAQTEENQAKQDYELAKFRVDEMEHGIGDEASVAARAQLEVAKSRHAAAVSELKFVKEKLETLNKEYAFLMNERDTAVKKAEEVVSASKEVEKMVEELTIELIATREILESAHAAHVEAEQKRIRVTLARDQDTKHWEKELKQVEEELQRLNQQIYSAKDLKSKIDFASALLLDLKAELASYKSQTSKTTTHIDVHAFIASLQKELEDAKVNIEKASAEVDCLKVATISLKLELDRDKSELANIKQREHMASSAVALSEAELATVKRVADEAKSLAEMAREDLHKAEEGAAQVKAGASAMESRLLAAEKEIEAAKASENLALAAIEAFEKSESTKSIDTMDSPPSVTLSTEEYYNLGKRANEAKEEAKLRVEAVVSQVEVAKQSESISLERLEEVNREMAERKEALKVAMVKAEKARERKFGIEQEWRNWRGEPKATELSQGENPPRPSSEGKKETKNFKPNTSASSKTYKQGNNAETESLPKPKLEKKKKKSLLPKIFTIFSWKKSHSSSSKSHRLTILMRRGRFFMNQKLHPKATDPLSHSIFGAGSVLSLALGEIDSIVRID</sequence>
<dbReference type="PANTHER" id="PTHR32054:SF31">
    <property type="entry name" value="PROTEIN WEAK CHLOROPLAST MOVEMENT UNDER BLUE LIGHT 1"/>
    <property type="match status" value="1"/>
</dbReference>
<comment type="caution">
    <text evidence="5">The sequence shown here is derived from an EMBL/GenBank/DDBJ whole genome shotgun (WGS) entry which is preliminary data.</text>
</comment>
<feature type="coiled-coil region" evidence="3">
    <location>
        <begin position="695"/>
        <end position="722"/>
    </location>
</feature>
<feature type="coiled-coil region" evidence="3">
    <location>
        <begin position="440"/>
        <end position="532"/>
    </location>
</feature>
<reference evidence="5 6" key="1">
    <citation type="submission" date="2023-03" db="EMBL/GenBank/DDBJ databases">
        <title>WGS of Gossypium arboreum.</title>
        <authorList>
            <person name="Yu D."/>
        </authorList>
    </citation>
    <scope>NUCLEOTIDE SEQUENCE [LARGE SCALE GENOMIC DNA]</scope>
    <source>
        <tissue evidence="5">Leaf</tissue>
    </source>
</reference>
<gene>
    <name evidence="5" type="ORF">PVK06_015635</name>
</gene>
<evidence type="ECO:0000256" key="3">
    <source>
        <dbReference type="SAM" id="Coils"/>
    </source>
</evidence>
<name>A0ABR0PXV4_GOSAR</name>
<feature type="coiled-coil region" evidence="3">
    <location>
        <begin position="352"/>
        <end position="386"/>
    </location>
</feature>
<dbReference type="Pfam" id="PF05701">
    <property type="entry name" value="WEMBL"/>
    <property type="match status" value="1"/>
</dbReference>
<evidence type="ECO:0000256" key="2">
    <source>
        <dbReference type="ARBA" id="ARBA00023054"/>
    </source>
</evidence>
<feature type="compositionally biased region" description="Polar residues" evidence="4">
    <location>
        <begin position="113"/>
        <end position="123"/>
    </location>
</feature>
<feature type="region of interest" description="Disordered" evidence="4">
    <location>
        <begin position="738"/>
        <end position="795"/>
    </location>
</feature>
<feature type="coiled-coil region" evidence="3">
    <location>
        <begin position="575"/>
        <end position="623"/>
    </location>
</feature>
<keyword evidence="6" id="KW-1185">Reference proteome</keyword>
<evidence type="ECO:0008006" key="7">
    <source>
        <dbReference type="Google" id="ProtNLM"/>
    </source>
</evidence>
<feature type="compositionally biased region" description="Basic and acidic residues" evidence="4">
    <location>
        <begin position="1"/>
        <end position="11"/>
    </location>
</feature>
<protein>
    <recommendedName>
        <fullName evidence="7">Protein WEAK CHLOROPLAST MOVEMENT UNDER BLUE LIGHT 1-like</fullName>
    </recommendedName>
</protein>
<dbReference type="Proteomes" id="UP001358586">
    <property type="component" value="Chromosome 5"/>
</dbReference>
<accession>A0ABR0PXV4</accession>
<evidence type="ECO:0000313" key="6">
    <source>
        <dbReference type="Proteomes" id="UP001358586"/>
    </source>
</evidence>